<name>A0A512M3S0_9BACT</name>
<organism evidence="2 3">
    <name type="scientific">Brevifollis gellanilyticus</name>
    <dbReference type="NCBI Taxonomy" id="748831"/>
    <lineage>
        <taxon>Bacteria</taxon>
        <taxon>Pseudomonadati</taxon>
        <taxon>Verrucomicrobiota</taxon>
        <taxon>Verrucomicrobiia</taxon>
        <taxon>Verrucomicrobiales</taxon>
        <taxon>Verrucomicrobiaceae</taxon>
    </lineage>
</organism>
<evidence type="ECO:0000256" key="1">
    <source>
        <dbReference type="SAM" id="MobiDB-lite"/>
    </source>
</evidence>
<comment type="caution">
    <text evidence="2">The sequence shown here is derived from an EMBL/GenBank/DDBJ whole genome shotgun (WGS) entry which is preliminary data.</text>
</comment>
<feature type="region of interest" description="Disordered" evidence="1">
    <location>
        <begin position="113"/>
        <end position="134"/>
    </location>
</feature>
<keyword evidence="3" id="KW-1185">Reference proteome</keyword>
<feature type="compositionally biased region" description="Basic and acidic residues" evidence="1">
    <location>
        <begin position="124"/>
        <end position="134"/>
    </location>
</feature>
<reference evidence="2 3" key="1">
    <citation type="submission" date="2019-07" db="EMBL/GenBank/DDBJ databases">
        <title>Whole genome shotgun sequence of Brevifollis gellanilyticus NBRC 108608.</title>
        <authorList>
            <person name="Hosoyama A."/>
            <person name="Uohara A."/>
            <person name="Ohji S."/>
            <person name="Ichikawa N."/>
        </authorList>
    </citation>
    <scope>NUCLEOTIDE SEQUENCE [LARGE SCALE GENOMIC DNA]</scope>
    <source>
        <strain evidence="2 3">NBRC 108608</strain>
    </source>
</reference>
<dbReference type="OrthoDB" id="8564023at2"/>
<dbReference type="Proteomes" id="UP000321577">
    <property type="component" value="Unassembled WGS sequence"/>
</dbReference>
<evidence type="ECO:0000313" key="3">
    <source>
        <dbReference type="Proteomes" id="UP000321577"/>
    </source>
</evidence>
<protein>
    <submittedName>
        <fullName evidence="2">Uncharacterized protein</fullName>
    </submittedName>
</protein>
<dbReference type="EMBL" id="BKAG01000003">
    <property type="protein sequence ID" value="GEP41387.1"/>
    <property type="molecule type" value="Genomic_DNA"/>
</dbReference>
<dbReference type="RefSeq" id="WP_146848848.1">
    <property type="nucleotide sequence ID" value="NZ_BKAG01000003.1"/>
</dbReference>
<gene>
    <name evidence="2" type="ORF">BGE01nite_06780</name>
</gene>
<proteinExistence type="predicted"/>
<evidence type="ECO:0000313" key="2">
    <source>
        <dbReference type="EMBL" id="GEP41387.1"/>
    </source>
</evidence>
<dbReference type="AlphaFoldDB" id="A0A512M3S0"/>
<accession>A0A512M3S0</accession>
<sequence length="134" mass="15398">MTANDVDSFERAGAQIHQLHIEISLLSKSKPDNPINKFKLTFINEVLGAANVLLVGEFKPFSEFDLFDSDELPSNSDVVMILSQYIDAFEAFRCAHIYEVKYDGWHWATSDKSSIKTRPPTRYRKNENEKKANR</sequence>